<dbReference type="OrthoDB" id="3213982at2"/>
<keyword evidence="1" id="KW-0472">Membrane</keyword>
<evidence type="ECO:0000313" key="3">
    <source>
        <dbReference type="Proteomes" id="UP000179769"/>
    </source>
</evidence>
<feature type="transmembrane region" description="Helical" evidence="1">
    <location>
        <begin position="42"/>
        <end position="62"/>
    </location>
</feature>
<dbReference type="Pfam" id="PF03729">
    <property type="entry name" value="DUF308"/>
    <property type="match status" value="2"/>
</dbReference>
<feature type="transmembrane region" description="Helical" evidence="1">
    <location>
        <begin position="158"/>
        <end position="182"/>
    </location>
</feature>
<gene>
    <name evidence="2" type="ORF">BBK14_16055</name>
</gene>
<feature type="transmembrane region" description="Helical" evidence="1">
    <location>
        <begin position="98"/>
        <end position="120"/>
    </location>
</feature>
<sequence length="184" mass="18638">MTTTYRQNRETQRPSSLWSALVILGIAVTVLGLLLITNPFTTVGALAVIAGVALLVSGITEIVSAVRTENSSSAIFFGALTAVAGVVILLWPGVTLHAIALIVGAALIVAGVVRALLVLASRNGQAGRTGSVARGLLIAALAVVLGVLALAWPSSTMVVLAVLFGIQLVVTGVTEVALGLALRP</sequence>
<dbReference type="InterPro" id="IPR005325">
    <property type="entry name" value="DUF308_memb"/>
</dbReference>
<name>A0A1S1QG42_9ACTN</name>
<evidence type="ECO:0000313" key="2">
    <source>
        <dbReference type="EMBL" id="OHV32205.1"/>
    </source>
</evidence>
<dbReference type="PANTHER" id="PTHR34989">
    <property type="entry name" value="PROTEIN HDED"/>
    <property type="match status" value="1"/>
</dbReference>
<protein>
    <recommendedName>
        <fullName evidence="4">Acid-resistance membrane protein</fullName>
    </recommendedName>
</protein>
<accession>A0A1S1QG42</accession>
<dbReference type="EMBL" id="MAXA01000158">
    <property type="protein sequence ID" value="OHV32205.1"/>
    <property type="molecule type" value="Genomic_DNA"/>
</dbReference>
<dbReference type="AlphaFoldDB" id="A0A1S1QG42"/>
<keyword evidence="1" id="KW-1133">Transmembrane helix</keyword>
<proteinExistence type="predicted"/>
<keyword evidence="3" id="KW-1185">Reference proteome</keyword>
<comment type="caution">
    <text evidence="2">The sequence shown here is derived from an EMBL/GenBank/DDBJ whole genome shotgun (WGS) entry which is preliminary data.</text>
</comment>
<feature type="transmembrane region" description="Helical" evidence="1">
    <location>
        <begin position="132"/>
        <end position="152"/>
    </location>
</feature>
<reference evidence="3" key="1">
    <citation type="submission" date="2016-07" db="EMBL/GenBank/DDBJ databases">
        <title>Frankia sp. NRRL B-16219 Genome sequencing.</title>
        <authorList>
            <person name="Ghodhbane-Gtari F."/>
            <person name="Swanson E."/>
            <person name="Gueddou A."/>
            <person name="Louati M."/>
            <person name="Nouioui I."/>
            <person name="Hezbri K."/>
            <person name="Abebe-Akele F."/>
            <person name="Simpson S."/>
            <person name="Morris K."/>
            <person name="Thomas K."/>
            <person name="Gtari M."/>
            <person name="Tisa L.S."/>
        </authorList>
    </citation>
    <scope>NUCLEOTIDE SEQUENCE [LARGE SCALE GENOMIC DNA]</scope>
    <source>
        <strain evidence="3">NRRL B-16219</strain>
    </source>
</reference>
<keyword evidence="1" id="KW-0812">Transmembrane</keyword>
<evidence type="ECO:0008006" key="4">
    <source>
        <dbReference type="Google" id="ProtNLM"/>
    </source>
</evidence>
<feature type="transmembrane region" description="Helical" evidence="1">
    <location>
        <begin position="16"/>
        <end position="36"/>
    </location>
</feature>
<dbReference type="InterPro" id="IPR052712">
    <property type="entry name" value="Acid_resist_chaperone_HdeD"/>
</dbReference>
<dbReference type="RefSeq" id="WP_071062578.1">
    <property type="nucleotide sequence ID" value="NZ_MAXA01000158.1"/>
</dbReference>
<dbReference type="GO" id="GO:0005886">
    <property type="term" value="C:plasma membrane"/>
    <property type="evidence" value="ECO:0007669"/>
    <property type="project" value="TreeGrafter"/>
</dbReference>
<feature type="transmembrane region" description="Helical" evidence="1">
    <location>
        <begin position="74"/>
        <end position="92"/>
    </location>
</feature>
<dbReference type="PANTHER" id="PTHR34989:SF1">
    <property type="entry name" value="PROTEIN HDED"/>
    <property type="match status" value="1"/>
</dbReference>
<evidence type="ECO:0000256" key="1">
    <source>
        <dbReference type="SAM" id="Phobius"/>
    </source>
</evidence>
<organism evidence="2 3">
    <name type="scientific">Parafrankia soli</name>
    <dbReference type="NCBI Taxonomy" id="2599596"/>
    <lineage>
        <taxon>Bacteria</taxon>
        <taxon>Bacillati</taxon>
        <taxon>Actinomycetota</taxon>
        <taxon>Actinomycetes</taxon>
        <taxon>Frankiales</taxon>
        <taxon>Frankiaceae</taxon>
        <taxon>Parafrankia</taxon>
    </lineage>
</organism>
<dbReference type="Proteomes" id="UP000179769">
    <property type="component" value="Unassembled WGS sequence"/>
</dbReference>